<gene>
    <name evidence="3" type="ORF">PMAYCL1PPCAC_00570</name>
</gene>
<protein>
    <recommendedName>
        <fullName evidence="2">C2H2-type domain-containing protein</fullName>
    </recommendedName>
</protein>
<evidence type="ECO:0000313" key="4">
    <source>
        <dbReference type="Proteomes" id="UP001328107"/>
    </source>
</evidence>
<feature type="domain" description="C2H2-type" evidence="2">
    <location>
        <begin position="400"/>
        <end position="422"/>
    </location>
</feature>
<keyword evidence="4" id="KW-1185">Reference proteome</keyword>
<feature type="non-terminal residue" evidence="3">
    <location>
        <position position="437"/>
    </location>
</feature>
<evidence type="ECO:0000313" key="3">
    <source>
        <dbReference type="EMBL" id="GMR30375.1"/>
    </source>
</evidence>
<reference evidence="4" key="1">
    <citation type="submission" date="2022-10" db="EMBL/GenBank/DDBJ databases">
        <title>Genome assembly of Pristionchus species.</title>
        <authorList>
            <person name="Yoshida K."/>
            <person name="Sommer R.J."/>
        </authorList>
    </citation>
    <scope>NUCLEOTIDE SEQUENCE [LARGE SCALE GENOMIC DNA]</scope>
    <source>
        <strain evidence="4">RS5460</strain>
    </source>
</reference>
<sequence length="437" mass="48909">MDIQRVRERIRNTEALPVAVDEPTEIAAVGAETASVQPPTTSETAAAAEDVQHGESAPVAAEILPESEAEAQTNRYQPENHNMELPMAEMNEFTSLLLYMELSEPPTANGLSDSTLARVAAVAAETARGQPVNRDAAADKEDVQQRGIDPAAVLPEPQALPASYGSTGERVAAVTAENLQQLLENAPVVPLEEAAEAQPNGYLPQFISNFISFYMEVCKYFMIGTEPKMSNLDGLHQAMDEFINEDSEEQRKLMFEQLVRHIDRQPLLFCSFCDRCMFTARQTFMHIGSKQHAEKFGLDFRRLNNLLTKIVGENRVKRMFQQATERVKSLQSKLSSASLDDPELRPTREFYEKWSNIGANSGGNIKNAFTLEERLNRKSAKGIIFMKKVTEHIGRAKTRCFDCKLIFPNGAEYYTHLLTFFHLGERWPEDSPFTGTP</sequence>
<evidence type="ECO:0000259" key="2">
    <source>
        <dbReference type="PROSITE" id="PS00028"/>
    </source>
</evidence>
<organism evidence="3 4">
    <name type="scientific">Pristionchus mayeri</name>
    <dbReference type="NCBI Taxonomy" id="1317129"/>
    <lineage>
        <taxon>Eukaryota</taxon>
        <taxon>Metazoa</taxon>
        <taxon>Ecdysozoa</taxon>
        <taxon>Nematoda</taxon>
        <taxon>Chromadorea</taxon>
        <taxon>Rhabditida</taxon>
        <taxon>Rhabditina</taxon>
        <taxon>Diplogasteromorpha</taxon>
        <taxon>Diplogasteroidea</taxon>
        <taxon>Neodiplogasteridae</taxon>
        <taxon>Pristionchus</taxon>
    </lineage>
</organism>
<feature type="compositionally biased region" description="Polar residues" evidence="1">
    <location>
        <begin position="34"/>
        <end position="44"/>
    </location>
</feature>
<dbReference type="AlphaFoldDB" id="A0AAN4Z470"/>
<accession>A0AAN4Z470</accession>
<dbReference type="Proteomes" id="UP001328107">
    <property type="component" value="Unassembled WGS sequence"/>
</dbReference>
<name>A0AAN4Z470_9BILA</name>
<evidence type="ECO:0000256" key="1">
    <source>
        <dbReference type="SAM" id="MobiDB-lite"/>
    </source>
</evidence>
<dbReference type="EMBL" id="BTRK01000001">
    <property type="protein sequence ID" value="GMR30375.1"/>
    <property type="molecule type" value="Genomic_DNA"/>
</dbReference>
<proteinExistence type="predicted"/>
<dbReference type="PROSITE" id="PS00028">
    <property type="entry name" value="ZINC_FINGER_C2H2_1"/>
    <property type="match status" value="1"/>
</dbReference>
<feature type="region of interest" description="Disordered" evidence="1">
    <location>
        <begin position="32"/>
        <end position="56"/>
    </location>
</feature>
<comment type="caution">
    <text evidence="3">The sequence shown here is derived from an EMBL/GenBank/DDBJ whole genome shotgun (WGS) entry which is preliminary data.</text>
</comment>
<dbReference type="InterPro" id="IPR013087">
    <property type="entry name" value="Znf_C2H2_type"/>
</dbReference>